<protein>
    <recommendedName>
        <fullName evidence="4">Wall-associated receptor kinase galacturonan-binding domain-containing protein</fullName>
    </recommendedName>
</protein>
<keyword evidence="2 3" id="KW-0732">Signal</keyword>
<dbReference type="Pfam" id="PF13947">
    <property type="entry name" value="GUB_WAK_bind"/>
    <property type="match status" value="1"/>
</dbReference>
<dbReference type="Proteomes" id="UP000655225">
    <property type="component" value="Unassembled WGS sequence"/>
</dbReference>
<dbReference type="OMA" id="CRARENI"/>
<sequence>MEVPATFFSFQTLLLLLTVLHFSSSLVTSHLGSSLPGCPNKCGNVNISYPFGIGNGCFFPGFEVTCTQGIPFLAGGLQLFDILPGEVRVSSKPFSIATLCHTRESMDNGFLYRRRLLLRYPSTGAEGVFHWHLCTRGKMESNYSQCSHWFLVEDGTYSFTELDISNLNLTADISTILEWTIGEGNCKDANKKNTSICGENSVCYDSKRHSSYLCECFLWA</sequence>
<evidence type="ECO:0000256" key="3">
    <source>
        <dbReference type="SAM" id="SignalP"/>
    </source>
</evidence>
<organism evidence="5 6">
    <name type="scientific">Tetracentron sinense</name>
    <name type="common">Spur-leaf</name>
    <dbReference type="NCBI Taxonomy" id="13715"/>
    <lineage>
        <taxon>Eukaryota</taxon>
        <taxon>Viridiplantae</taxon>
        <taxon>Streptophyta</taxon>
        <taxon>Embryophyta</taxon>
        <taxon>Tracheophyta</taxon>
        <taxon>Spermatophyta</taxon>
        <taxon>Magnoliopsida</taxon>
        <taxon>Trochodendrales</taxon>
        <taxon>Trochodendraceae</taxon>
        <taxon>Tetracentron</taxon>
    </lineage>
</organism>
<name>A0A835DPN6_TETSI</name>
<comment type="caution">
    <text evidence="5">The sequence shown here is derived from an EMBL/GenBank/DDBJ whole genome shotgun (WGS) entry which is preliminary data.</text>
</comment>
<dbReference type="PANTHER" id="PTHR33491">
    <property type="entry name" value="OSJNBA0016N04.9 PROTEIN"/>
    <property type="match status" value="1"/>
</dbReference>
<feature type="signal peptide" evidence="3">
    <location>
        <begin position="1"/>
        <end position="25"/>
    </location>
</feature>
<accession>A0A835DPN6</accession>
<evidence type="ECO:0000256" key="2">
    <source>
        <dbReference type="ARBA" id="ARBA00022729"/>
    </source>
</evidence>
<dbReference type="GO" id="GO:0016020">
    <property type="term" value="C:membrane"/>
    <property type="evidence" value="ECO:0007669"/>
    <property type="project" value="UniProtKB-SubCell"/>
</dbReference>
<gene>
    <name evidence="5" type="ORF">HHK36_004004</name>
</gene>
<feature type="domain" description="Wall-associated receptor kinase galacturonan-binding" evidence="4">
    <location>
        <begin position="38"/>
        <end position="74"/>
    </location>
</feature>
<evidence type="ECO:0000313" key="5">
    <source>
        <dbReference type="EMBL" id="KAF8411453.1"/>
    </source>
</evidence>
<evidence type="ECO:0000256" key="1">
    <source>
        <dbReference type="ARBA" id="ARBA00004167"/>
    </source>
</evidence>
<proteinExistence type="predicted"/>
<keyword evidence="6" id="KW-1185">Reference proteome</keyword>
<dbReference type="AlphaFoldDB" id="A0A835DPN6"/>
<comment type="subcellular location">
    <subcellularLocation>
        <location evidence="1">Membrane</location>
        <topology evidence="1">Single-pass membrane protein</topology>
    </subcellularLocation>
</comment>
<evidence type="ECO:0000313" key="6">
    <source>
        <dbReference type="Proteomes" id="UP000655225"/>
    </source>
</evidence>
<feature type="chain" id="PRO_5032483425" description="Wall-associated receptor kinase galacturonan-binding domain-containing protein" evidence="3">
    <location>
        <begin position="26"/>
        <end position="220"/>
    </location>
</feature>
<dbReference type="InterPro" id="IPR025287">
    <property type="entry name" value="WAK_GUB"/>
</dbReference>
<dbReference type="OrthoDB" id="693725at2759"/>
<evidence type="ECO:0000259" key="4">
    <source>
        <dbReference type="Pfam" id="PF13947"/>
    </source>
</evidence>
<dbReference type="GO" id="GO:0030247">
    <property type="term" value="F:polysaccharide binding"/>
    <property type="evidence" value="ECO:0007669"/>
    <property type="project" value="InterPro"/>
</dbReference>
<reference evidence="5 6" key="1">
    <citation type="submission" date="2020-04" db="EMBL/GenBank/DDBJ databases">
        <title>Plant Genome Project.</title>
        <authorList>
            <person name="Zhang R.-G."/>
        </authorList>
    </citation>
    <scope>NUCLEOTIDE SEQUENCE [LARGE SCALE GENOMIC DNA]</scope>
    <source>
        <strain evidence="5">YNK0</strain>
        <tissue evidence="5">Leaf</tissue>
    </source>
</reference>
<dbReference type="EMBL" id="JABCRI010000002">
    <property type="protein sequence ID" value="KAF8411453.1"/>
    <property type="molecule type" value="Genomic_DNA"/>
</dbReference>